<gene>
    <name evidence="2" type="ORF">Fcan01_17834</name>
</gene>
<accession>A0A226DQ45</accession>
<evidence type="ECO:0000313" key="2">
    <source>
        <dbReference type="EMBL" id="OXA47333.1"/>
    </source>
</evidence>
<sequence length="404" mass="46860">MLRTKELFFILIFINSSVKSNPSSLSFAGFQKCTINLNLLSRIEFKLDIAENLVSTQAENMNYLKLTIYLGYNFTASLSFHAPNKIHLDGKFCSVIIFMEKRTPEFYRYFIKNNLLTSRTLTSYIFIRHYSFPEKFEWTHPARKFHWVISLLYKRRRVEIAGTRILMECPLCKDGFIDVPNFTEILRDHIPPKEWDVSTGKNILSTCQSGMVTFQIISEHVNITPALRYVSDFGGKFIPIHGSAFFQETPGLFETSGSNSFRLMHSYRIFYCYDKYSTGEVEMQMAMWISPFDPWVWGALISSLITSGVLIGQKFDLVFKISHFLENVWLLIAELLIQPSYRGTNDKYFVAQIVSLNLLMVSLLYENLITTRVVAPNLTQPYQNIVPLFNAGFKLCHSYCSWLF</sequence>
<keyword evidence="1" id="KW-0732">Signal</keyword>
<reference evidence="2 3" key="1">
    <citation type="submission" date="2015-12" db="EMBL/GenBank/DDBJ databases">
        <title>The genome of Folsomia candida.</title>
        <authorList>
            <person name="Faddeeva A."/>
            <person name="Derks M.F."/>
            <person name="Anvar Y."/>
            <person name="Smit S."/>
            <person name="Van Straalen N."/>
            <person name="Roelofs D."/>
        </authorList>
    </citation>
    <scope>NUCLEOTIDE SEQUENCE [LARGE SCALE GENOMIC DNA]</scope>
    <source>
        <strain evidence="2 3">VU population</strain>
        <tissue evidence="2">Whole body</tissue>
    </source>
</reference>
<dbReference type="Proteomes" id="UP000198287">
    <property type="component" value="Unassembled WGS sequence"/>
</dbReference>
<feature type="signal peptide" evidence="1">
    <location>
        <begin position="1"/>
        <end position="20"/>
    </location>
</feature>
<evidence type="ECO:0000256" key="1">
    <source>
        <dbReference type="SAM" id="SignalP"/>
    </source>
</evidence>
<protein>
    <submittedName>
        <fullName evidence="2">Uncharacterized protein</fullName>
    </submittedName>
</protein>
<keyword evidence="3" id="KW-1185">Reference proteome</keyword>
<evidence type="ECO:0000313" key="3">
    <source>
        <dbReference type="Proteomes" id="UP000198287"/>
    </source>
</evidence>
<proteinExistence type="predicted"/>
<comment type="caution">
    <text evidence="2">The sequence shown here is derived from an EMBL/GenBank/DDBJ whole genome shotgun (WGS) entry which is preliminary data.</text>
</comment>
<dbReference type="AlphaFoldDB" id="A0A226DQ45"/>
<name>A0A226DQ45_FOLCA</name>
<dbReference type="EMBL" id="LNIX01000013">
    <property type="protein sequence ID" value="OXA47333.1"/>
    <property type="molecule type" value="Genomic_DNA"/>
</dbReference>
<feature type="chain" id="PRO_5012668959" evidence="1">
    <location>
        <begin position="21"/>
        <end position="404"/>
    </location>
</feature>
<organism evidence="2 3">
    <name type="scientific">Folsomia candida</name>
    <name type="common">Springtail</name>
    <dbReference type="NCBI Taxonomy" id="158441"/>
    <lineage>
        <taxon>Eukaryota</taxon>
        <taxon>Metazoa</taxon>
        <taxon>Ecdysozoa</taxon>
        <taxon>Arthropoda</taxon>
        <taxon>Hexapoda</taxon>
        <taxon>Collembola</taxon>
        <taxon>Entomobryomorpha</taxon>
        <taxon>Isotomoidea</taxon>
        <taxon>Isotomidae</taxon>
        <taxon>Proisotominae</taxon>
        <taxon>Folsomia</taxon>
    </lineage>
</organism>